<feature type="region of interest" description="Disordered" evidence="1">
    <location>
        <begin position="246"/>
        <end position="381"/>
    </location>
</feature>
<protein>
    <submittedName>
        <fullName evidence="2">Uncharacterized protein</fullName>
    </submittedName>
</protein>
<dbReference type="AlphaFoldDB" id="A0A7S1FB42"/>
<gene>
    <name evidence="2" type="ORF">NSCI0253_LOCUS30886</name>
</gene>
<evidence type="ECO:0000313" key="2">
    <source>
        <dbReference type="EMBL" id="CAD8856534.1"/>
    </source>
</evidence>
<feature type="compositionally biased region" description="Basic and acidic residues" evidence="1">
    <location>
        <begin position="301"/>
        <end position="325"/>
    </location>
</feature>
<reference evidence="2" key="1">
    <citation type="submission" date="2021-01" db="EMBL/GenBank/DDBJ databases">
        <authorList>
            <person name="Corre E."/>
            <person name="Pelletier E."/>
            <person name="Niang G."/>
            <person name="Scheremetjew M."/>
            <person name="Finn R."/>
            <person name="Kale V."/>
            <person name="Holt S."/>
            <person name="Cochrane G."/>
            <person name="Meng A."/>
            <person name="Brown T."/>
            <person name="Cohen L."/>
        </authorList>
    </citation>
    <scope>NUCLEOTIDE SEQUENCE</scope>
</reference>
<dbReference type="EMBL" id="HBFQ01043623">
    <property type="protein sequence ID" value="CAD8856534.1"/>
    <property type="molecule type" value="Transcribed_RNA"/>
</dbReference>
<feature type="compositionally biased region" description="Polar residues" evidence="1">
    <location>
        <begin position="327"/>
        <end position="362"/>
    </location>
</feature>
<sequence length="381" mass="41525">MKGMADTREYVPPKVVAQRLGELLFHFPSGAIDGVQWSLLAQKYEEVHKTSLEVRRLGHSTPLAAATALLWDVLRLIEGEDAQNPRVALDDEVTLVPVPGLLGSWPSLYQALNKNVLAAGDLKPLKDGDRFHPVRSLSLTKLEPLLRREWDFDFDERGVTYLDSETGEPVTLNTFQELVEAVLQWRLKRGAWQTGRGGKISAIDRAIESAMELVDGVDDDGNAAIALQCIQHDVWVDEEYFAPPKPPSLSSFDSPPKREAPPTVAPKVETPISVPEPVAPAATQQAEVPKPVAAPVPAKPAVKEEQAAPKPAAEERQSSRNEAASEAKSSTAPPKSDQSASEAKSSETGSVSLGKRQSQDTNRVPKGIVARFRNQYEASKK</sequence>
<name>A0A7S1FB42_NOCSC</name>
<accession>A0A7S1FB42</accession>
<organism evidence="2">
    <name type="scientific">Noctiluca scintillans</name>
    <name type="common">Sea sparkle</name>
    <name type="synonym">Red tide dinoflagellate</name>
    <dbReference type="NCBI Taxonomy" id="2966"/>
    <lineage>
        <taxon>Eukaryota</taxon>
        <taxon>Sar</taxon>
        <taxon>Alveolata</taxon>
        <taxon>Dinophyceae</taxon>
        <taxon>Noctilucales</taxon>
        <taxon>Noctilucaceae</taxon>
        <taxon>Noctiluca</taxon>
    </lineage>
</organism>
<evidence type="ECO:0000256" key="1">
    <source>
        <dbReference type="SAM" id="MobiDB-lite"/>
    </source>
</evidence>
<proteinExistence type="predicted"/>